<feature type="region of interest" description="Disordered" evidence="1">
    <location>
        <begin position="1"/>
        <end position="32"/>
    </location>
</feature>
<reference evidence="4" key="1">
    <citation type="journal article" date="2019" name="Int. J. Syst. Evol. Microbiol.">
        <title>The Global Catalogue of Microorganisms (GCM) 10K type strain sequencing project: providing services to taxonomists for standard genome sequencing and annotation.</title>
        <authorList>
            <consortium name="The Broad Institute Genomics Platform"/>
            <consortium name="The Broad Institute Genome Sequencing Center for Infectious Disease"/>
            <person name="Wu L."/>
            <person name="Ma J."/>
        </authorList>
    </citation>
    <scope>NUCLEOTIDE SEQUENCE [LARGE SCALE GENOMIC DNA]</scope>
    <source>
        <strain evidence="4">JCM 3369</strain>
    </source>
</reference>
<dbReference type="Gene3D" id="1.10.260.40">
    <property type="entry name" value="lambda repressor-like DNA-binding domains"/>
    <property type="match status" value="1"/>
</dbReference>
<gene>
    <name evidence="3" type="ORF">ACFSC7_14325</name>
</gene>
<keyword evidence="4" id="KW-1185">Reference proteome</keyword>
<name>A0ABW4JXK7_9HYPH</name>
<feature type="region of interest" description="Disordered" evidence="1">
    <location>
        <begin position="47"/>
        <end position="66"/>
    </location>
</feature>
<evidence type="ECO:0000313" key="4">
    <source>
        <dbReference type="Proteomes" id="UP001597327"/>
    </source>
</evidence>
<evidence type="ECO:0000313" key="3">
    <source>
        <dbReference type="EMBL" id="MFD1696700.1"/>
    </source>
</evidence>
<feature type="compositionally biased region" description="Low complexity" evidence="1">
    <location>
        <begin position="15"/>
        <end position="30"/>
    </location>
</feature>
<dbReference type="InterPro" id="IPR001387">
    <property type="entry name" value="Cro/C1-type_HTH"/>
</dbReference>
<dbReference type="Pfam" id="PF01381">
    <property type="entry name" value="HTH_3"/>
    <property type="match status" value="1"/>
</dbReference>
<accession>A0ABW4JXK7</accession>
<feature type="compositionally biased region" description="Basic and acidic residues" evidence="1">
    <location>
        <begin position="56"/>
        <end position="66"/>
    </location>
</feature>
<evidence type="ECO:0000256" key="1">
    <source>
        <dbReference type="SAM" id="MobiDB-lite"/>
    </source>
</evidence>
<feature type="domain" description="HTH cro/C1-type" evidence="2">
    <location>
        <begin position="178"/>
        <end position="234"/>
    </location>
</feature>
<dbReference type="PROSITE" id="PS50943">
    <property type="entry name" value="HTH_CROC1"/>
    <property type="match status" value="1"/>
</dbReference>
<dbReference type="EMBL" id="JBHUFA010000004">
    <property type="protein sequence ID" value="MFD1696700.1"/>
    <property type="molecule type" value="Genomic_DNA"/>
</dbReference>
<dbReference type="SMART" id="SM00530">
    <property type="entry name" value="HTH_XRE"/>
    <property type="match status" value="1"/>
</dbReference>
<protein>
    <submittedName>
        <fullName evidence="3">Helix-turn-helix domain-containing protein</fullName>
    </submittedName>
</protein>
<dbReference type="InterPro" id="IPR010982">
    <property type="entry name" value="Lambda_DNA-bd_dom_sf"/>
</dbReference>
<dbReference type="SUPFAM" id="SSF47413">
    <property type="entry name" value="lambda repressor-like DNA-binding domains"/>
    <property type="match status" value="1"/>
</dbReference>
<feature type="region of interest" description="Disordered" evidence="1">
    <location>
        <begin position="97"/>
        <end position="125"/>
    </location>
</feature>
<dbReference type="RefSeq" id="WP_188318852.1">
    <property type="nucleotide sequence ID" value="NZ_JBHUFA010000004.1"/>
</dbReference>
<dbReference type="CDD" id="cd00093">
    <property type="entry name" value="HTH_XRE"/>
    <property type="match status" value="1"/>
</dbReference>
<comment type="caution">
    <text evidence="3">The sequence shown here is derived from an EMBL/GenBank/DDBJ whole genome shotgun (WGS) entry which is preliminary data.</text>
</comment>
<organism evidence="3 4">
    <name type="scientific">Roseibium aestuarii</name>
    <dbReference type="NCBI Taxonomy" id="2600299"/>
    <lineage>
        <taxon>Bacteria</taxon>
        <taxon>Pseudomonadati</taxon>
        <taxon>Pseudomonadota</taxon>
        <taxon>Alphaproteobacteria</taxon>
        <taxon>Hyphomicrobiales</taxon>
        <taxon>Stappiaceae</taxon>
        <taxon>Roseibium</taxon>
    </lineage>
</organism>
<dbReference type="Proteomes" id="UP001597327">
    <property type="component" value="Unassembled WGS sequence"/>
</dbReference>
<evidence type="ECO:0000259" key="2">
    <source>
        <dbReference type="PROSITE" id="PS50943"/>
    </source>
</evidence>
<sequence length="237" mass="24544">MSGERERPLSRLMQAEGAEAEAAMPEAGPGTSVQVEMERMVVDAVRVTAAPSGRDTGGRESGGRETADRLEMFAAIERLKSDLGALQALMRSGGAVAAPSVAPSSAPSAIPSDAPASQSAVSGGESVAAARPAGLSVQPLETDAPGGLGSLVAAVRKEPEADRAYHARGAQLDFGRFLRQRRKKAGLSLEQLAERAGTSVAQLSLIERGTGKRGPTLDLMGRLLWALDLTLRFDDGG</sequence>
<proteinExistence type="predicted"/>